<dbReference type="PANTHER" id="PTHR46444:SF19">
    <property type="entry name" value="OS02G0745600 PROTEIN"/>
    <property type="match status" value="1"/>
</dbReference>
<feature type="region of interest" description="Disordered" evidence="1">
    <location>
        <begin position="118"/>
        <end position="170"/>
    </location>
</feature>
<evidence type="ECO:0000313" key="3">
    <source>
        <dbReference type="EMBL" id="KAG0590245.1"/>
    </source>
</evidence>
<dbReference type="PROSITE" id="PS51222">
    <property type="entry name" value="DCD"/>
    <property type="match status" value="1"/>
</dbReference>
<comment type="caution">
    <text evidence="3">The sequence shown here is derived from an EMBL/GenBank/DDBJ whole genome shotgun (WGS) entry which is preliminary data.</text>
</comment>
<name>A0A8T0J3X7_CERPU</name>
<proteinExistence type="predicted"/>
<feature type="compositionally biased region" description="Basic residues" evidence="1">
    <location>
        <begin position="122"/>
        <end position="135"/>
    </location>
</feature>
<dbReference type="PANTHER" id="PTHR46444">
    <property type="entry name" value="DCD (DEVELOPMENT AND CELL DEATH) DOMAIN PROTEIN-RELATED"/>
    <property type="match status" value="1"/>
</dbReference>
<sequence length="350" mass="39900">MGMGSYNYEALHKSAPIIKRGWIPDPLTANRGYINGNVRAVDPYLNGYGNNALQDRLAMAQAQAQVQMLGGINGVGHYGLPNEPLPVGLIPPDHLVEVAERDRYANVYPNGLPVRRSIFQPRVRKPRRERKKRKGREPEAREPEVREPVRAMSTSQSPAQSPAPIPDVTEEPPLAGMIFGCTSDTYMECMQWKLFALPAANKSEVMRVAPGTKLFLYNYQARELSGIFEATSQGDMDLEPDAFQGLFPAQVRMRCIQQCPNLPLKAFKEAMSENFEKNKNKFKYSLNDVQVRKLMTLFRQELKYWKKQRVQQERKIRASGLQPGLRPGYPSRNEINQLAFFQPTKRIRMF</sequence>
<evidence type="ECO:0000259" key="2">
    <source>
        <dbReference type="PROSITE" id="PS51222"/>
    </source>
</evidence>
<dbReference type="SMART" id="SM00767">
    <property type="entry name" value="DCD"/>
    <property type="match status" value="1"/>
</dbReference>
<feature type="compositionally biased region" description="Basic and acidic residues" evidence="1">
    <location>
        <begin position="136"/>
        <end position="149"/>
    </location>
</feature>
<evidence type="ECO:0000313" key="4">
    <source>
        <dbReference type="Proteomes" id="UP000822688"/>
    </source>
</evidence>
<dbReference type="Proteomes" id="UP000822688">
    <property type="component" value="Chromosome 1"/>
</dbReference>
<dbReference type="Pfam" id="PF10539">
    <property type="entry name" value="Dev_Cell_Death"/>
    <property type="match status" value="1"/>
</dbReference>
<gene>
    <name evidence="3" type="ORF">KC19_1G084000</name>
</gene>
<protein>
    <recommendedName>
        <fullName evidence="2">DCD domain-containing protein</fullName>
    </recommendedName>
</protein>
<keyword evidence="4" id="KW-1185">Reference proteome</keyword>
<dbReference type="EMBL" id="CM026421">
    <property type="protein sequence ID" value="KAG0590245.1"/>
    <property type="molecule type" value="Genomic_DNA"/>
</dbReference>
<evidence type="ECO:0000256" key="1">
    <source>
        <dbReference type="SAM" id="MobiDB-lite"/>
    </source>
</evidence>
<feature type="domain" description="DCD" evidence="2">
    <location>
        <begin position="172"/>
        <end position="300"/>
    </location>
</feature>
<reference evidence="3" key="1">
    <citation type="submission" date="2020-06" db="EMBL/GenBank/DDBJ databases">
        <title>WGS assembly of Ceratodon purpureus strain R40.</title>
        <authorList>
            <person name="Carey S.B."/>
            <person name="Jenkins J."/>
            <person name="Shu S."/>
            <person name="Lovell J.T."/>
            <person name="Sreedasyam A."/>
            <person name="Maumus F."/>
            <person name="Tiley G.P."/>
            <person name="Fernandez-Pozo N."/>
            <person name="Barry K."/>
            <person name="Chen C."/>
            <person name="Wang M."/>
            <person name="Lipzen A."/>
            <person name="Daum C."/>
            <person name="Saski C.A."/>
            <person name="Payton A.C."/>
            <person name="Mcbreen J.C."/>
            <person name="Conrad R.E."/>
            <person name="Kollar L.M."/>
            <person name="Olsson S."/>
            <person name="Huttunen S."/>
            <person name="Landis J.B."/>
            <person name="Wickett N.J."/>
            <person name="Johnson M.G."/>
            <person name="Rensing S.A."/>
            <person name="Grimwood J."/>
            <person name="Schmutz J."/>
            <person name="Mcdaniel S.F."/>
        </authorList>
    </citation>
    <scope>NUCLEOTIDE SEQUENCE</scope>
    <source>
        <strain evidence="3">R40</strain>
    </source>
</reference>
<dbReference type="InterPro" id="IPR013989">
    <property type="entry name" value="Dev_and_cell_death_domain"/>
</dbReference>
<accession>A0A8T0J3X7</accession>
<organism evidence="3 4">
    <name type="scientific">Ceratodon purpureus</name>
    <name type="common">Fire moss</name>
    <name type="synonym">Dicranum purpureum</name>
    <dbReference type="NCBI Taxonomy" id="3225"/>
    <lineage>
        <taxon>Eukaryota</taxon>
        <taxon>Viridiplantae</taxon>
        <taxon>Streptophyta</taxon>
        <taxon>Embryophyta</taxon>
        <taxon>Bryophyta</taxon>
        <taxon>Bryophytina</taxon>
        <taxon>Bryopsida</taxon>
        <taxon>Dicranidae</taxon>
        <taxon>Pseudoditrichales</taxon>
        <taxon>Ditrichaceae</taxon>
        <taxon>Ceratodon</taxon>
    </lineage>
</organism>
<dbReference type="AlphaFoldDB" id="A0A8T0J3X7"/>